<organism evidence="1 2">
    <name type="scientific">Nonomuraea angiospora</name>
    <dbReference type="NCBI Taxonomy" id="46172"/>
    <lineage>
        <taxon>Bacteria</taxon>
        <taxon>Bacillati</taxon>
        <taxon>Actinomycetota</taxon>
        <taxon>Actinomycetes</taxon>
        <taxon>Streptosporangiales</taxon>
        <taxon>Streptosporangiaceae</taxon>
        <taxon>Nonomuraea</taxon>
    </lineage>
</organism>
<name>A0ABR9LR77_9ACTN</name>
<dbReference type="EMBL" id="JADBEK010000001">
    <property type="protein sequence ID" value="MBE1582778.1"/>
    <property type="molecule type" value="Genomic_DNA"/>
</dbReference>
<dbReference type="Gene3D" id="3.40.430.10">
    <property type="entry name" value="Dihydrofolate Reductase, subunit A"/>
    <property type="match status" value="1"/>
</dbReference>
<dbReference type="InterPro" id="IPR024072">
    <property type="entry name" value="DHFR-like_dom_sf"/>
</dbReference>
<evidence type="ECO:0000313" key="2">
    <source>
        <dbReference type="Proteomes" id="UP000633509"/>
    </source>
</evidence>
<reference evidence="1 2" key="1">
    <citation type="submission" date="2020-10" db="EMBL/GenBank/DDBJ databases">
        <title>Sequencing the genomes of 1000 actinobacteria strains.</title>
        <authorList>
            <person name="Klenk H.-P."/>
        </authorList>
    </citation>
    <scope>NUCLEOTIDE SEQUENCE [LARGE SCALE GENOMIC DNA]</scope>
    <source>
        <strain evidence="1 2">DSM 43173</strain>
    </source>
</reference>
<accession>A0ABR9LR77</accession>
<dbReference type="RefSeq" id="WP_225963247.1">
    <property type="nucleotide sequence ID" value="NZ_JADBEK010000001.1"/>
</dbReference>
<proteinExistence type="predicted"/>
<protein>
    <submittedName>
        <fullName evidence="1">Dihydrofolate reductase</fullName>
    </submittedName>
</protein>
<dbReference type="Proteomes" id="UP000633509">
    <property type="component" value="Unassembled WGS sequence"/>
</dbReference>
<evidence type="ECO:0000313" key="1">
    <source>
        <dbReference type="EMBL" id="MBE1582778.1"/>
    </source>
</evidence>
<keyword evidence="2" id="KW-1185">Reference proteome</keyword>
<gene>
    <name evidence="1" type="ORF">H4W80_001036</name>
</gene>
<dbReference type="SUPFAM" id="SSF53597">
    <property type="entry name" value="Dihydrofolate reductase-like"/>
    <property type="match status" value="1"/>
</dbReference>
<comment type="caution">
    <text evidence="1">The sequence shown here is derived from an EMBL/GenBank/DDBJ whole genome shotgun (WGS) entry which is preliminary data.</text>
</comment>
<sequence length="171" mass="18071">MSMSLDGFVAGPNDEVDQVFAWYDAERAGAEVFPPGALGSLVCGRRLFELTNAWGGRHPMGAHVFVVTHSVPDAWPREDTPFTFVTDGVASAVRQAKDLAGGRDIAIATPTITQQCLDLGLVDLLAVDLVPVLLGKGVPFFAGLSKGPVGLGTPTVIEGKGVTHLRYPVHH</sequence>